<keyword evidence="3" id="KW-1185">Reference proteome</keyword>
<gene>
    <name evidence="2" type="ORF">F8E02_02565</name>
</gene>
<feature type="transmembrane region" description="Helical" evidence="1">
    <location>
        <begin position="52"/>
        <end position="74"/>
    </location>
</feature>
<organism evidence="2 3">
    <name type="scientific">Methanoculleus caldifontis</name>
    <dbReference type="NCBI Taxonomy" id="2651577"/>
    <lineage>
        <taxon>Archaea</taxon>
        <taxon>Methanobacteriati</taxon>
        <taxon>Methanobacteriota</taxon>
        <taxon>Stenosarchaea group</taxon>
        <taxon>Methanomicrobia</taxon>
        <taxon>Methanomicrobiales</taxon>
        <taxon>Methanomicrobiaceae</taxon>
        <taxon>Methanoculleus</taxon>
    </lineage>
</organism>
<evidence type="ECO:0000256" key="1">
    <source>
        <dbReference type="SAM" id="Phobius"/>
    </source>
</evidence>
<dbReference type="PANTHER" id="PTHR38468:SF1">
    <property type="entry name" value="SLL0939 PROTEIN"/>
    <property type="match status" value="1"/>
</dbReference>
<dbReference type="InterPro" id="IPR012427">
    <property type="entry name" value="DUF1622"/>
</dbReference>
<evidence type="ECO:0000313" key="3">
    <source>
        <dbReference type="Proteomes" id="UP001281203"/>
    </source>
</evidence>
<keyword evidence="1" id="KW-0812">Transmembrane</keyword>
<protein>
    <submittedName>
        <fullName evidence="2">DUF1622 domain-containing protein</fullName>
    </submittedName>
</protein>
<feature type="transmembrane region" description="Helical" evidence="1">
    <location>
        <begin position="6"/>
        <end position="31"/>
    </location>
</feature>
<evidence type="ECO:0000313" key="2">
    <source>
        <dbReference type="EMBL" id="MDV2480907.1"/>
    </source>
</evidence>
<dbReference type="EMBL" id="WBKO01000001">
    <property type="protein sequence ID" value="MDV2480907.1"/>
    <property type="molecule type" value="Genomic_DNA"/>
</dbReference>
<comment type="caution">
    <text evidence="2">The sequence shown here is derived from an EMBL/GenBank/DDBJ whole genome shotgun (WGS) entry which is preliminary data.</text>
</comment>
<dbReference type="PANTHER" id="PTHR38468">
    <property type="entry name" value="SLL0939 PROTEIN"/>
    <property type="match status" value="1"/>
</dbReference>
<proteinExistence type="predicted"/>
<dbReference type="Pfam" id="PF07784">
    <property type="entry name" value="DUF1622"/>
    <property type="match status" value="1"/>
</dbReference>
<accession>A0ABU3WYN1</accession>
<sequence>MVLETLVGIAGTALGVFGGLFIVYGAAIAIIELLGRETRVRPHSYHEIRWKFTIRILISLEFFVAADILRTILAPTYHELITLGALVAIRTVVSYFLGKEVKELPEERKM</sequence>
<reference evidence="2 3" key="1">
    <citation type="submission" date="2019-10" db="EMBL/GenBank/DDBJ databases">
        <title>Isolation and characterization of Methanoculleus sp. Wushi-C6 from a hot spring well.</title>
        <authorList>
            <person name="Chen S.-C."/>
            <person name="Lan Z.-H."/>
            <person name="You Y.-T."/>
            <person name="Lai M.-C."/>
        </authorList>
    </citation>
    <scope>NUCLEOTIDE SEQUENCE [LARGE SCALE GENOMIC DNA]</scope>
    <source>
        <strain evidence="2 3">Wushi-C6</strain>
    </source>
</reference>
<keyword evidence="1" id="KW-1133">Transmembrane helix</keyword>
<dbReference type="Proteomes" id="UP001281203">
    <property type="component" value="Unassembled WGS sequence"/>
</dbReference>
<keyword evidence="1" id="KW-0472">Membrane</keyword>
<feature type="transmembrane region" description="Helical" evidence="1">
    <location>
        <begin position="80"/>
        <end position="98"/>
    </location>
</feature>
<name>A0ABU3WYN1_9EURY</name>
<dbReference type="RefSeq" id="WP_317063883.1">
    <property type="nucleotide sequence ID" value="NZ_WBKO01000001.1"/>
</dbReference>